<feature type="transmembrane region" description="Helical" evidence="5">
    <location>
        <begin position="152"/>
        <end position="171"/>
    </location>
</feature>
<keyword evidence="5" id="KW-0256">Endoplasmic reticulum</keyword>
<evidence type="ECO:0000313" key="8">
    <source>
        <dbReference type="Proteomes" id="UP000006352"/>
    </source>
</evidence>
<accession>J4GX96</accession>
<evidence type="ECO:0000256" key="1">
    <source>
        <dbReference type="ARBA" id="ARBA00004141"/>
    </source>
</evidence>
<feature type="signal peptide" evidence="6">
    <location>
        <begin position="1"/>
        <end position="15"/>
    </location>
</feature>
<dbReference type="GO" id="GO:0005789">
    <property type="term" value="C:endoplasmic reticulum membrane"/>
    <property type="evidence" value="ECO:0007669"/>
    <property type="project" value="UniProtKB-SubCell"/>
</dbReference>
<dbReference type="PANTHER" id="PTHR12714:SF9">
    <property type="entry name" value="PROTEIN-S-ISOPRENYLCYSTEINE O-METHYLTRANSFERASE"/>
    <property type="match status" value="1"/>
</dbReference>
<proteinExistence type="inferred from homology"/>
<evidence type="ECO:0000256" key="2">
    <source>
        <dbReference type="ARBA" id="ARBA00022692"/>
    </source>
</evidence>
<sequence>MGFIKVLLLIAAASAHYIGFRPPCPPASKDDQVYTGSLFEKVVIIFVNSVRVVITTLCLAHAAMVISLHYPSATVALTPHLCPHPSSQLNLLATTSPLFLFGVFIIGLAALLRVWCYTTLGTMFTYRVTIKPSHSLIISGPYAYMRHPSYTGVLFLLIGSALTFRSAGSYIDECGLMVTPVRWLIRTWYLFSIFSIFSLTQRAKVEDALMHETFGVQWIDYSRTVTKSFIPGLV</sequence>
<dbReference type="RefSeq" id="XP_012185713.1">
    <property type="nucleotide sequence ID" value="XM_012330323.1"/>
</dbReference>
<dbReference type="InterPro" id="IPR007269">
    <property type="entry name" value="ICMT_MeTrfase"/>
</dbReference>
<keyword evidence="3 5" id="KW-1133">Transmembrane helix</keyword>
<dbReference type="Pfam" id="PF04140">
    <property type="entry name" value="ICMT"/>
    <property type="match status" value="1"/>
</dbReference>
<reference evidence="7 8" key="1">
    <citation type="journal article" date="2012" name="Appl. Environ. Microbiol.">
        <title>Short-read sequencing for genomic analysis of the brown rot fungus Fibroporia radiculosa.</title>
        <authorList>
            <person name="Tang J.D."/>
            <person name="Perkins A.D."/>
            <person name="Sonstegard T.S."/>
            <person name="Schroeder S.G."/>
            <person name="Burgess S.C."/>
            <person name="Diehl S.V."/>
        </authorList>
    </citation>
    <scope>NUCLEOTIDE SEQUENCE [LARGE SCALE GENOMIC DNA]</scope>
    <source>
        <strain evidence="7 8">TFFH 294</strain>
    </source>
</reference>
<dbReference type="Proteomes" id="UP000006352">
    <property type="component" value="Unassembled WGS sequence"/>
</dbReference>
<keyword evidence="6" id="KW-0732">Signal</keyword>
<evidence type="ECO:0000256" key="6">
    <source>
        <dbReference type="SAM" id="SignalP"/>
    </source>
</evidence>
<keyword evidence="5" id="KW-0949">S-adenosyl-L-methionine</keyword>
<dbReference type="EMBL" id="HE797327">
    <property type="protein sequence ID" value="CCM06430.1"/>
    <property type="molecule type" value="Genomic_DNA"/>
</dbReference>
<keyword evidence="8" id="KW-1185">Reference proteome</keyword>
<evidence type="ECO:0000256" key="4">
    <source>
        <dbReference type="ARBA" id="ARBA00023136"/>
    </source>
</evidence>
<dbReference type="GeneID" id="24101330"/>
<dbReference type="Gene3D" id="1.20.120.1630">
    <property type="match status" value="1"/>
</dbReference>
<dbReference type="OrthoDB" id="422086at2759"/>
<dbReference type="HOGENOM" id="CLU_065200_6_2_1"/>
<dbReference type="InParanoid" id="J4GX96"/>
<dbReference type="AlphaFoldDB" id="J4GX96"/>
<comment type="catalytic activity">
    <reaction evidence="5">
        <text>[protein]-C-terminal S-[(2E,6E)-farnesyl]-L-cysteine + S-adenosyl-L-methionine = [protein]-C-terminal S-[(2E,6E)-farnesyl]-L-cysteine methyl ester + S-adenosyl-L-homocysteine</text>
        <dbReference type="Rhea" id="RHEA:21672"/>
        <dbReference type="Rhea" id="RHEA-COMP:12125"/>
        <dbReference type="Rhea" id="RHEA-COMP:12126"/>
        <dbReference type="ChEBI" id="CHEBI:57856"/>
        <dbReference type="ChEBI" id="CHEBI:59789"/>
        <dbReference type="ChEBI" id="CHEBI:90510"/>
        <dbReference type="ChEBI" id="CHEBI:90511"/>
        <dbReference type="EC" id="2.1.1.100"/>
    </reaction>
</comment>
<feature type="transmembrane region" description="Helical" evidence="5">
    <location>
        <begin position="183"/>
        <end position="200"/>
    </location>
</feature>
<keyword evidence="5" id="KW-0808">Transferase</keyword>
<keyword evidence="5" id="KW-0489">Methyltransferase</keyword>
<dbReference type="STRING" id="599839.J4GX96"/>
<keyword evidence="2 5" id="KW-0812">Transmembrane</keyword>
<feature type="chain" id="PRO_5013288620" description="Protein-S-isoprenylcysteine O-methyltransferase" evidence="6">
    <location>
        <begin position="16"/>
        <end position="234"/>
    </location>
</feature>
<evidence type="ECO:0000256" key="3">
    <source>
        <dbReference type="ARBA" id="ARBA00022989"/>
    </source>
</evidence>
<comment type="similarity">
    <text evidence="5">Belongs to the class VI-like SAM-binding methyltransferase superfamily. Isoprenylcysteine carboxyl methyltransferase family.</text>
</comment>
<feature type="transmembrane region" description="Helical" evidence="5">
    <location>
        <begin position="44"/>
        <end position="68"/>
    </location>
</feature>
<dbReference type="GO" id="GO:0032259">
    <property type="term" value="P:methylation"/>
    <property type="evidence" value="ECO:0007669"/>
    <property type="project" value="UniProtKB-KW"/>
</dbReference>
<keyword evidence="4 5" id="KW-0472">Membrane</keyword>
<evidence type="ECO:0000256" key="5">
    <source>
        <dbReference type="RuleBase" id="RU362022"/>
    </source>
</evidence>
<evidence type="ECO:0000313" key="7">
    <source>
        <dbReference type="EMBL" id="CCM06430.1"/>
    </source>
</evidence>
<dbReference type="PANTHER" id="PTHR12714">
    <property type="entry name" value="PROTEIN-S ISOPRENYLCYSTEINE O-METHYLTRANSFERASE"/>
    <property type="match status" value="1"/>
</dbReference>
<name>J4GX96_9APHY</name>
<feature type="transmembrane region" description="Helical" evidence="5">
    <location>
        <begin position="89"/>
        <end position="112"/>
    </location>
</feature>
<organism evidence="7 8">
    <name type="scientific">Fibroporia radiculosa</name>
    <dbReference type="NCBI Taxonomy" id="599839"/>
    <lineage>
        <taxon>Eukaryota</taxon>
        <taxon>Fungi</taxon>
        <taxon>Dikarya</taxon>
        <taxon>Basidiomycota</taxon>
        <taxon>Agaricomycotina</taxon>
        <taxon>Agaricomycetes</taxon>
        <taxon>Polyporales</taxon>
        <taxon>Fibroporiaceae</taxon>
        <taxon>Fibroporia</taxon>
    </lineage>
</organism>
<protein>
    <recommendedName>
        <fullName evidence="5">Protein-S-isoprenylcysteine O-methyltransferase</fullName>
        <ecNumber evidence="5">2.1.1.100</ecNumber>
    </recommendedName>
</protein>
<dbReference type="GO" id="GO:0004671">
    <property type="term" value="F:protein C-terminal S-isoprenylcysteine carboxyl O-methyltransferase activity"/>
    <property type="evidence" value="ECO:0007669"/>
    <property type="project" value="UniProtKB-EC"/>
</dbReference>
<comment type="subcellular location">
    <subcellularLocation>
        <location evidence="5">Endoplasmic reticulum membrane</location>
        <topology evidence="5">Multi-pass membrane protein</topology>
    </subcellularLocation>
    <subcellularLocation>
        <location evidence="1">Membrane</location>
        <topology evidence="1">Multi-pass membrane protein</topology>
    </subcellularLocation>
</comment>
<dbReference type="EC" id="2.1.1.100" evidence="5"/>
<gene>
    <name evidence="7" type="ORF">FIBRA_08691</name>
</gene>